<feature type="transmembrane region" description="Helical" evidence="9">
    <location>
        <begin position="190"/>
        <end position="219"/>
    </location>
</feature>
<comment type="caution">
    <text evidence="10">The sequence shown here is derived from an EMBL/GenBank/DDBJ whole genome shotgun (WGS) entry which is preliminary data.</text>
</comment>
<comment type="similarity">
    <text evidence="8">Belongs to the CDP-alcohol phosphatidyltransferase class-I family.</text>
</comment>
<keyword evidence="7" id="KW-1208">Phospholipid metabolism</keyword>
<dbReference type="Pfam" id="PF01066">
    <property type="entry name" value="CDP-OH_P_transf"/>
    <property type="match status" value="1"/>
</dbReference>
<dbReference type="AlphaFoldDB" id="A0A2C6L0G9"/>
<dbReference type="InterPro" id="IPR000462">
    <property type="entry name" value="CDP-OH_P_trans"/>
</dbReference>
<evidence type="ECO:0000256" key="2">
    <source>
        <dbReference type="ARBA" id="ARBA00022679"/>
    </source>
</evidence>
<evidence type="ECO:0000256" key="9">
    <source>
        <dbReference type="SAM" id="Phobius"/>
    </source>
</evidence>
<evidence type="ECO:0000256" key="1">
    <source>
        <dbReference type="ARBA" id="ARBA00004141"/>
    </source>
</evidence>
<accession>A0A2C6L0G9</accession>
<keyword evidence="11" id="KW-1185">Reference proteome</keyword>
<dbReference type="Gene3D" id="1.20.120.1760">
    <property type="match status" value="1"/>
</dbReference>
<evidence type="ECO:0000256" key="7">
    <source>
        <dbReference type="ARBA" id="ARBA00023264"/>
    </source>
</evidence>
<keyword evidence="4 9" id="KW-1133">Transmembrane helix</keyword>
<gene>
    <name evidence="10" type="ORF">CSUI_003527</name>
</gene>
<dbReference type="GeneID" id="94426934"/>
<dbReference type="PANTHER" id="PTHR15362:SF13">
    <property type="entry name" value="SI:CH1073-145M9.1"/>
    <property type="match status" value="1"/>
</dbReference>
<dbReference type="PANTHER" id="PTHR15362">
    <property type="entry name" value="PHOSPHATIDYLINOSITOL SYNTHASE"/>
    <property type="match status" value="1"/>
</dbReference>
<proteinExistence type="inferred from homology"/>
<feature type="transmembrane region" description="Helical" evidence="9">
    <location>
        <begin position="25"/>
        <end position="48"/>
    </location>
</feature>
<evidence type="ECO:0000256" key="5">
    <source>
        <dbReference type="ARBA" id="ARBA00023098"/>
    </source>
</evidence>
<dbReference type="GO" id="GO:0016780">
    <property type="term" value="F:phosphotransferase activity, for other substituted phosphate groups"/>
    <property type="evidence" value="ECO:0007669"/>
    <property type="project" value="InterPro"/>
</dbReference>
<feature type="transmembrane region" description="Helical" evidence="9">
    <location>
        <begin position="152"/>
        <end position="170"/>
    </location>
</feature>
<dbReference type="PROSITE" id="PS00379">
    <property type="entry name" value="CDP_ALCOHOL_P_TRANSF"/>
    <property type="match status" value="1"/>
</dbReference>
<organism evidence="10 11">
    <name type="scientific">Cystoisospora suis</name>
    <dbReference type="NCBI Taxonomy" id="483139"/>
    <lineage>
        <taxon>Eukaryota</taxon>
        <taxon>Sar</taxon>
        <taxon>Alveolata</taxon>
        <taxon>Apicomplexa</taxon>
        <taxon>Conoidasida</taxon>
        <taxon>Coccidia</taxon>
        <taxon>Eucoccidiorida</taxon>
        <taxon>Eimeriorina</taxon>
        <taxon>Sarcocystidae</taxon>
        <taxon>Cystoisospora</taxon>
    </lineage>
</organism>
<name>A0A2C6L0G9_9APIC</name>
<dbReference type="Proteomes" id="UP000221165">
    <property type="component" value="Unassembled WGS sequence"/>
</dbReference>
<evidence type="ECO:0000256" key="4">
    <source>
        <dbReference type="ARBA" id="ARBA00022989"/>
    </source>
</evidence>
<keyword evidence="2 8" id="KW-0808">Transferase</keyword>
<keyword evidence="5" id="KW-0443">Lipid metabolism</keyword>
<evidence type="ECO:0000313" key="10">
    <source>
        <dbReference type="EMBL" id="PHJ22627.1"/>
    </source>
</evidence>
<evidence type="ECO:0000256" key="6">
    <source>
        <dbReference type="ARBA" id="ARBA00023136"/>
    </source>
</evidence>
<sequence>MSTTEMNTPLRERDELQPTPQKWKILFFVPNLIGFVRLGLFIVMNAAFSDDIQTYCLLYVASFTLDFFDGWAARALDQATEFGAILDVAIDNLTRQTVWSRVSAPLGAFVAFVEWFTFACTSCGRDNWKERCFEEAPGIITRVVSNHFRNPWGALAITGLHFLPLCLLVFRESFGLLTPDTVLGQTYKLYGLYILGVLVAGRLLSAFCEFWLMGSYLSFIVDKDMRRRA</sequence>
<dbReference type="GO" id="GO:0016020">
    <property type="term" value="C:membrane"/>
    <property type="evidence" value="ECO:0007669"/>
    <property type="project" value="UniProtKB-SubCell"/>
</dbReference>
<dbReference type="InterPro" id="IPR048254">
    <property type="entry name" value="CDP_ALCOHOL_P_TRANSF_CS"/>
</dbReference>
<dbReference type="VEuPathDB" id="ToxoDB:CSUI_003527"/>
<dbReference type="GO" id="GO:0008654">
    <property type="term" value="P:phospholipid biosynthetic process"/>
    <property type="evidence" value="ECO:0007669"/>
    <property type="project" value="InterPro"/>
</dbReference>
<dbReference type="InterPro" id="IPR043130">
    <property type="entry name" value="CDP-OH_PTrfase_TM_dom"/>
</dbReference>
<evidence type="ECO:0000313" key="11">
    <source>
        <dbReference type="Proteomes" id="UP000221165"/>
    </source>
</evidence>
<evidence type="ECO:0000256" key="8">
    <source>
        <dbReference type="RuleBase" id="RU003750"/>
    </source>
</evidence>
<dbReference type="RefSeq" id="XP_067924304.1">
    <property type="nucleotide sequence ID" value="XM_068063723.1"/>
</dbReference>
<evidence type="ECO:0000256" key="3">
    <source>
        <dbReference type="ARBA" id="ARBA00022692"/>
    </source>
</evidence>
<dbReference type="EMBL" id="MIGC01001593">
    <property type="protein sequence ID" value="PHJ22627.1"/>
    <property type="molecule type" value="Genomic_DNA"/>
</dbReference>
<reference evidence="10 11" key="1">
    <citation type="journal article" date="2017" name="Int. J. Parasitol.">
        <title>The genome of the protozoan parasite Cystoisospora suis and a reverse vaccinology approach to identify vaccine candidates.</title>
        <authorList>
            <person name="Palmieri N."/>
            <person name="Shrestha A."/>
            <person name="Ruttkowski B."/>
            <person name="Beck T."/>
            <person name="Vogl C."/>
            <person name="Tomley F."/>
            <person name="Blake D.P."/>
            <person name="Joachim A."/>
        </authorList>
    </citation>
    <scope>NUCLEOTIDE SEQUENCE [LARGE SCALE GENOMIC DNA]</scope>
    <source>
        <strain evidence="10 11">Wien I</strain>
    </source>
</reference>
<protein>
    <submittedName>
        <fullName evidence="10">Cdp-diacylglycerol--inositol 3-phosphatidyltransferase 1-like</fullName>
    </submittedName>
</protein>
<dbReference type="OrthoDB" id="10251079at2759"/>
<keyword evidence="6 9" id="KW-0472">Membrane</keyword>
<comment type="subcellular location">
    <subcellularLocation>
        <location evidence="1">Membrane</location>
        <topology evidence="1">Multi-pass membrane protein</topology>
    </subcellularLocation>
</comment>
<keyword evidence="3 9" id="KW-0812">Transmembrane</keyword>